<dbReference type="AlphaFoldDB" id="A0A840C6H9"/>
<proteinExistence type="predicted"/>
<dbReference type="GO" id="GO:0030151">
    <property type="term" value="F:molybdenum ion binding"/>
    <property type="evidence" value="ECO:0007669"/>
    <property type="project" value="InterPro"/>
</dbReference>
<organism evidence="1 2">
    <name type="scientific">Actibacterium naphthalenivorans</name>
    <dbReference type="NCBI Taxonomy" id="1614693"/>
    <lineage>
        <taxon>Bacteria</taxon>
        <taxon>Pseudomonadati</taxon>
        <taxon>Pseudomonadota</taxon>
        <taxon>Alphaproteobacteria</taxon>
        <taxon>Rhodobacterales</taxon>
        <taxon>Roseobacteraceae</taxon>
        <taxon>Actibacterium</taxon>
    </lineage>
</organism>
<sequence length="183" mass="19747">MLSPTEAAASGACANALVQSDFACIIDHALAEHAAGRGPLSALLGLGPEALERLCAKWFSGMALPDLSVPAPAPAADQEAIALLLIWRGGDGSEESRWLAQILARRAMEGSHLWEDLGLPDRRALGHLMARHFPRLAEANSRNMRWKKFFYRQICSDSEFALCLSPSCDDCPEKAECFAPDGA</sequence>
<dbReference type="InterPro" id="IPR006975">
    <property type="entry name" value="NifQ"/>
</dbReference>
<evidence type="ECO:0000313" key="1">
    <source>
        <dbReference type="EMBL" id="MBB4020690.1"/>
    </source>
</evidence>
<comment type="caution">
    <text evidence="1">The sequence shown here is derived from an EMBL/GenBank/DDBJ whole genome shotgun (WGS) entry which is preliminary data.</text>
</comment>
<protein>
    <submittedName>
        <fullName evidence="1">Nitrogen fixation protein NifQ</fullName>
    </submittedName>
</protein>
<dbReference type="EMBL" id="JACIEQ010000001">
    <property type="protein sequence ID" value="MBB4020690.1"/>
    <property type="molecule type" value="Genomic_DNA"/>
</dbReference>
<reference evidence="1" key="1">
    <citation type="submission" date="2020-08" db="EMBL/GenBank/DDBJ databases">
        <title>Genomic Encyclopedia of Type Strains, Phase IV (KMG-IV): sequencing the most valuable type-strain genomes for metagenomic binning, comparative biology and taxonomic classification.</title>
        <authorList>
            <person name="Goeker M."/>
        </authorList>
    </citation>
    <scope>NUCLEOTIDE SEQUENCE [LARGE SCALE GENOMIC DNA]</scope>
    <source>
        <strain evidence="1">DSM 105040</strain>
    </source>
</reference>
<keyword evidence="2" id="KW-1185">Reference proteome</keyword>
<evidence type="ECO:0000313" key="2">
    <source>
        <dbReference type="Proteomes" id="UP000585681"/>
    </source>
</evidence>
<gene>
    <name evidence="1" type="ORF">GGR17_000481</name>
</gene>
<accession>A0A840C6H9</accession>
<dbReference type="GO" id="GO:0009399">
    <property type="term" value="P:nitrogen fixation"/>
    <property type="evidence" value="ECO:0007669"/>
    <property type="project" value="InterPro"/>
</dbReference>
<dbReference type="Proteomes" id="UP000585681">
    <property type="component" value="Unassembled WGS sequence"/>
</dbReference>
<name>A0A840C6H9_9RHOB</name>
<dbReference type="RefSeq" id="WP_054538240.1">
    <property type="nucleotide sequence ID" value="NZ_JACIEQ010000001.1"/>
</dbReference>
<dbReference type="Pfam" id="PF04891">
    <property type="entry name" value="NifQ"/>
    <property type="match status" value="1"/>
</dbReference>